<reference evidence="2 3" key="1">
    <citation type="submission" date="2022-05" db="EMBL/GenBank/DDBJ databases">
        <authorList>
            <consortium name="Genoscope - CEA"/>
            <person name="William W."/>
        </authorList>
    </citation>
    <scope>NUCLEOTIDE SEQUENCE [LARGE SCALE GENOMIC DNA]</scope>
</reference>
<evidence type="ECO:0000256" key="1">
    <source>
        <dbReference type="SAM" id="MobiDB-lite"/>
    </source>
</evidence>
<organism evidence="2 3">
    <name type="scientific">Porites evermanni</name>
    <dbReference type="NCBI Taxonomy" id="104178"/>
    <lineage>
        <taxon>Eukaryota</taxon>
        <taxon>Metazoa</taxon>
        <taxon>Cnidaria</taxon>
        <taxon>Anthozoa</taxon>
        <taxon>Hexacorallia</taxon>
        <taxon>Scleractinia</taxon>
        <taxon>Fungiina</taxon>
        <taxon>Poritidae</taxon>
        <taxon>Porites</taxon>
    </lineage>
</organism>
<name>A0ABN8SW22_9CNID</name>
<evidence type="ECO:0000313" key="3">
    <source>
        <dbReference type="Proteomes" id="UP001159427"/>
    </source>
</evidence>
<evidence type="ECO:0000313" key="2">
    <source>
        <dbReference type="EMBL" id="CAH3195729.1"/>
    </source>
</evidence>
<accession>A0ABN8SW22</accession>
<sequence length="214" mass="24895">MRSAKPGNHLSMSDTEDTNTSKEEQRLEKDIDKEINKLKYFLEETDELIGVQDYTEIKIAEKRAEMIIVELSDLVAPQASHAHVMRQYLLSNKNRRSIQGTAGRTNCGRNDLWLGNPWWKPPDSKSFVSRESSDYERLYSLDVLEVRDRGENDKLDVYTELKENIVRDNDEVNIPWIPGAKLDGTNEEQGRRRLQNMDIKLGQKEQLKAEYKHT</sequence>
<proteinExistence type="predicted"/>
<protein>
    <submittedName>
        <fullName evidence="2">Uncharacterized protein</fullName>
    </submittedName>
</protein>
<dbReference type="Proteomes" id="UP001159427">
    <property type="component" value="Unassembled WGS sequence"/>
</dbReference>
<feature type="region of interest" description="Disordered" evidence="1">
    <location>
        <begin position="1"/>
        <end position="29"/>
    </location>
</feature>
<dbReference type="EMBL" id="CALNXI010004399">
    <property type="protein sequence ID" value="CAH3195729.1"/>
    <property type="molecule type" value="Genomic_DNA"/>
</dbReference>
<comment type="caution">
    <text evidence="2">The sequence shown here is derived from an EMBL/GenBank/DDBJ whole genome shotgun (WGS) entry which is preliminary data.</text>
</comment>
<keyword evidence="3" id="KW-1185">Reference proteome</keyword>
<gene>
    <name evidence="2" type="ORF">PEVE_00030866</name>
</gene>
<feature type="compositionally biased region" description="Basic and acidic residues" evidence="1">
    <location>
        <begin position="19"/>
        <end position="29"/>
    </location>
</feature>